<feature type="region of interest" description="Disordered" evidence="1">
    <location>
        <begin position="26"/>
        <end position="50"/>
    </location>
</feature>
<evidence type="ECO:0000256" key="1">
    <source>
        <dbReference type="SAM" id="MobiDB-lite"/>
    </source>
</evidence>
<protein>
    <recommendedName>
        <fullName evidence="5">Yeast cell wall synthesis Kre9/Knh1 C-terminal domain-containing protein</fullName>
    </recommendedName>
</protein>
<dbReference type="AlphaFoldDB" id="A0A4U0VMP9"/>
<dbReference type="Proteomes" id="UP000308768">
    <property type="component" value="Unassembled WGS sequence"/>
</dbReference>
<evidence type="ECO:0000313" key="3">
    <source>
        <dbReference type="EMBL" id="TKA50588.1"/>
    </source>
</evidence>
<gene>
    <name evidence="3" type="ORF">B0A49_12093</name>
</gene>
<name>A0A4U0VMP9_9PEZI</name>
<organism evidence="3 4">
    <name type="scientific">Cryomyces minteri</name>
    <dbReference type="NCBI Taxonomy" id="331657"/>
    <lineage>
        <taxon>Eukaryota</taxon>
        <taxon>Fungi</taxon>
        <taxon>Dikarya</taxon>
        <taxon>Ascomycota</taxon>
        <taxon>Pezizomycotina</taxon>
        <taxon>Dothideomycetes</taxon>
        <taxon>Dothideomycetes incertae sedis</taxon>
        <taxon>Cryomyces</taxon>
    </lineage>
</organism>
<dbReference type="GO" id="GO:0031505">
    <property type="term" value="P:fungal-type cell wall organization"/>
    <property type="evidence" value="ECO:0007669"/>
    <property type="project" value="InterPro"/>
</dbReference>
<feature type="signal peptide" evidence="2">
    <location>
        <begin position="1"/>
        <end position="19"/>
    </location>
</feature>
<keyword evidence="2" id="KW-0732">Signal</keyword>
<feature type="chain" id="PRO_5020999175" description="Yeast cell wall synthesis Kre9/Knh1 C-terminal domain-containing protein" evidence="2">
    <location>
        <begin position="20"/>
        <end position="165"/>
    </location>
</feature>
<accession>A0A4U0VMP9</accession>
<dbReference type="OrthoDB" id="5406216at2759"/>
<dbReference type="InterPro" id="IPR031452">
    <property type="entry name" value="Kre1"/>
</dbReference>
<dbReference type="PROSITE" id="PS51257">
    <property type="entry name" value="PROKAR_LIPOPROTEIN"/>
    <property type="match status" value="1"/>
</dbReference>
<reference evidence="3 4" key="1">
    <citation type="submission" date="2017-03" db="EMBL/GenBank/DDBJ databases">
        <title>Genomes of endolithic fungi from Antarctica.</title>
        <authorList>
            <person name="Coleine C."/>
            <person name="Masonjones S."/>
            <person name="Stajich J.E."/>
        </authorList>
    </citation>
    <scope>NUCLEOTIDE SEQUENCE [LARGE SCALE GENOMIC DNA]</scope>
    <source>
        <strain evidence="3 4">CCFEE 5187</strain>
    </source>
</reference>
<keyword evidence="4" id="KW-1185">Reference proteome</keyword>
<sequence length="165" mass="17186">MRPATLLTLLLPTLASCSAISSRPTAATASDLRPVRPAQTEPATPTEVLSEDTNLLQPTAPVEAFANLDLREIVTAPAATQPATKINPATELPPVTTAWLPTKIGAQVTYLPVVYTQTFVSVPSQGAEALAGSVGMGTLTGTVGAVRTGGEAAFEEEEEEEEEEE</sequence>
<proteinExistence type="predicted"/>
<dbReference type="EMBL" id="NAJN01002606">
    <property type="protein sequence ID" value="TKA50588.1"/>
    <property type="molecule type" value="Genomic_DNA"/>
</dbReference>
<comment type="caution">
    <text evidence="3">The sequence shown here is derived from an EMBL/GenBank/DDBJ whole genome shotgun (WGS) entry which is preliminary data.</text>
</comment>
<evidence type="ECO:0000256" key="2">
    <source>
        <dbReference type="SAM" id="SignalP"/>
    </source>
</evidence>
<dbReference type="Pfam" id="PF17056">
    <property type="entry name" value="KRE1"/>
    <property type="match status" value="1"/>
</dbReference>
<evidence type="ECO:0000313" key="4">
    <source>
        <dbReference type="Proteomes" id="UP000308768"/>
    </source>
</evidence>
<evidence type="ECO:0008006" key="5">
    <source>
        <dbReference type="Google" id="ProtNLM"/>
    </source>
</evidence>